<dbReference type="Pfam" id="PF14693">
    <property type="entry name" value="Ribosomal_TL5_C"/>
    <property type="match status" value="1"/>
</dbReference>
<dbReference type="Gene3D" id="2.170.120.20">
    <property type="entry name" value="Ribosomal protein L25, beta domain"/>
    <property type="match status" value="1"/>
</dbReference>
<evidence type="ECO:0000313" key="10">
    <source>
        <dbReference type="Proteomes" id="UP000294558"/>
    </source>
</evidence>
<dbReference type="EMBL" id="SOAU01000001">
    <property type="protein sequence ID" value="TDT15585.1"/>
    <property type="molecule type" value="Genomic_DNA"/>
</dbReference>
<reference evidence="9 10" key="1">
    <citation type="submission" date="2019-03" db="EMBL/GenBank/DDBJ databases">
        <title>Sequencing the genomes of 1000 actinobacteria strains.</title>
        <authorList>
            <person name="Klenk H.-P."/>
        </authorList>
    </citation>
    <scope>NUCLEOTIDE SEQUENCE [LARGE SCALE GENOMIC DNA]</scope>
    <source>
        <strain evidence="9 10">DSM 18936</strain>
    </source>
</reference>
<evidence type="ECO:0000256" key="4">
    <source>
        <dbReference type="ARBA" id="ARBA00023274"/>
    </source>
</evidence>
<comment type="caution">
    <text evidence="9">The sequence shown here is derived from an EMBL/GenBank/DDBJ whole genome shotgun (WGS) entry which is preliminary data.</text>
</comment>
<feature type="domain" description="Large ribosomal subunit protein bL25 L25" evidence="7">
    <location>
        <begin position="12"/>
        <end position="93"/>
    </location>
</feature>
<feature type="region of interest" description="Disordered" evidence="6">
    <location>
        <begin position="190"/>
        <end position="224"/>
    </location>
</feature>
<dbReference type="OrthoDB" id="5242980at2"/>
<keyword evidence="3 5" id="KW-0689">Ribosomal protein</keyword>
<sequence length="224" mass="23870">MSETVLLAETGRATGSADARRMRRDDQIPAVVYGQGMEPISVSVARRDLRLALSGPAGMNTVLDLTVDGTVYPAIVKDMQRHPVRRTVQHVDFLQINLDAEIRVNIPVRLEGEAKDVMNENGLVDLTMSEIEVATTPKNIPDEIVIDVTDFTMETTLTLGEVALPSGVEAVGDPEWTVVTVLTMRTPVLDAEDEAAEAAEAEAAEGEGDAAEGDADAAGDDAGE</sequence>
<dbReference type="CDD" id="cd00495">
    <property type="entry name" value="Ribosomal_L25_TL5_CTC"/>
    <property type="match status" value="1"/>
</dbReference>
<dbReference type="GO" id="GO:0006412">
    <property type="term" value="P:translation"/>
    <property type="evidence" value="ECO:0007669"/>
    <property type="project" value="UniProtKB-UniRule"/>
</dbReference>
<dbReference type="GO" id="GO:0008097">
    <property type="term" value="F:5S rRNA binding"/>
    <property type="evidence" value="ECO:0007669"/>
    <property type="project" value="InterPro"/>
</dbReference>
<accession>A0A4R7HX37</accession>
<comment type="similarity">
    <text evidence="5">Belongs to the bacterial ribosomal protein bL25 family. CTC subfamily.</text>
</comment>
<evidence type="ECO:0000256" key="6">
    <source>
        <dbReference type="SAM" id="MobiDB-lite"/>
    </source>
</evidence>
<proteinExistence type="inferred from homology"/>
<dbReference type="NCBIfam" id="TIGR00731">
    <property type="entry name" value="bL25_bact_ctc"/>
    <property type="match status" value="1"/>
</dbReference>
<dbReference type="InterPro" id="IPR020930">
    <property type="entry name" value="Ribosomal_uL5_bac-type"/>
</dbReference>
<dbReference type="PANTHER" id="PTHR33284">
    <property type="entry name" value="RIBOSOMAL PROTEIN L25/GLN-TRNA SYNTHETASE, ANTI-CODON-BINDING DOMAIN-CONTAINING PROTEIN"/>
    <property type="match status" value="1"/>
</dbReference>
<evidence type="ECO:0000256" key="3">
    <source>
        <dbReference type="ARBA" id="ARBA00022980"/>
    </source>
</evidence>
<dbReference type="InterPro" id="IPR020056">
    <property type="entry name" value="Rbsml_bL25/Gln-tRNA_synth_N"/>
</dbReference>
<evidence type="ECO:0000259" key="7">
    <source>
        <dbReference type="Pfam" id="PF01386"/>
    </source>
</evidence>
<evidence type="ECO:0000256" key="5">
    <source>
        <dbReference type="HAMAP-Rule" id="MF_01334"/>
    </source>
</evidence>
<evidence type="ECO:0000313" key="9">
    <source>
        <dbReference type="EMBL" id="TDT15585.1"/>
    </source>
</evidence>
<dbReference type="PANTHER" id="PTHR33284:SF1">
    <property type="entry name" value="RIBOSOMAL PROTEIN L25_GLN-TRNA SYNTHETASE, ANTI-CODON-BINDING DOMAIN-CONTAINING PROTEIN"/>
    <property type="match status" value="1"/>
</dbReference>
<keyword evidence="1 5" id="KW-0699">rRNA-binding</keyword>
<dbReference type="InterPro" id="IPR001021">
    <property type="entry name" value="Ribosomal_bL25_long"/>
</dbReference>
<evidence type="ECO:0000259" key="8">
    <source>
        <dbReference type="Pfam" id="PF14693"/>
    </source>
</evidence>
<gene>
    <name evidence="5" type="primary">rplY</name>
    <name evidence="5" type="synonym">ctc</name>
    <name evidence="9" type="ORF">BDK89_1158</name>
</gene>
<comment type="function">
    <text evidence="5">This is one of the proteins that binds to the 5S RNA in the ribosome where it forms part of the central protuberance.</text>
</comment>
<keyword evidence="4 5" id="KW-0687">Ribonucleoprotein</keyword>
<keyword evidence="10" id="KW-1185">Reference proteome</keyword>
<dbReference type="Pfam" id="PF01386">
    <property type="entry name" value="Ribosomal_L25p"/>
    <property type="match status" value="1"/>
</dbReference>
<comment type="subunit">
    <text evidence="5">Part of the 50S ribosomal subunit; part of the 5S rRNA/L5/L18/L25 subcomplex. Contacts the 5S rRNA. Binds to the 5S rRNA independently of L5 and L18.</text>
</comment>
<organism evidence="9 10">
    <name type="scientific">Ilumatobacter fluminis</name>
    <dbReference type="NCBI Taxonomy" id="467091"/>
    <lineage>
        <taxon>Bacteria</taxon>
        <taxon>Bacillati</taxon>
        <taxon>Actinomycetota</taxon>
        <taxon>Acidimicrobiia</taxon>
        <taxon>Acidimicrobiales</taxon>
        <taxon>Ilumatobacteraceae</taxon>
        <taxon>Ilumatobacter</taxon>
    </lineage>
</organism>
<dbReference type="GO" id="GO:0003735">
    <property type="term" value="F:structural constituent of ribosome"/>
    <property type="evidence" value="ECO:0007669"/>
    <property type="project" value="InterPro"/>
</dbReference>
<dbReference type="InterPro" id="IPR029751">
    <property type="entry name" value="Ribosomal_L25_dom"/>
</dbReference>
<dbReference type="NCBIfam" id="NF004612">
    <property type="entry name" value="PRK05943.1"/>
    <property type="match status" value="1"/>
</dbReference>
<evidence type="ECO:0000256" key="1">
    <source>
        <dbReference type="ARBA" id="ARBA00022730"/>
    </source>
</evidence>
<dbReference type="InterPro" id="IPR011035">
    <property type="entry name" value="Ribosomal_bL25/Gln-tRNA_synth"/>
</dbReference>
<dbReference type="RefSeq" id="WP_133868023.1">
    <property type="nucleotide sequence ID" value="NZ_SOAU01000001.1"/>
</dbReference>
<dbReference type="GO" id="GO:0022625">
    <property type="term" value="C:cytosolic large ribosomal subunit"/>
    <property type="evidence" value="ECO:0007669"/>
    <property type="project" value="TreeGrafter"/>
</dbReference>
<evidence type="ECO:0000256" key="2">
    <source>
        <dbReference type="ARBA" id="ARBA00022884"/>
    </source>
</evidence>
<dbReference type="InterPro" id="IPR037121">
    <property type="entry name" value="Ribosomal_bL25_C"/>
</dbReference>
<dbReference type="Gene3D" id="2.40.240.10">
    <property type="entry name" value="Ribosomal Protein L25, Chain P"/>
    <property type="match status" value="1"/>
</dbReference>
<keyword evidence="2 5" id="KW-0694">RNA-binding</keyword>
<name>A0A4R7HX37_9ACTN</name>
<dbReference type="Proteomes" id="UP000294558">
    <property type="component" value="Unassembled WGS sequence"/>
</dbReference>
<feature type="domain" description="Large ribosomal subunit protein bL25 beta" evidence="8">
    <location>
        <begin position="101"/>
        <end position="183"/>
    </location>
</feature>
<dbReference type="InterPro" id="IPR020057">
    <property type="entry name" value="Ribosomal_bL25_b-dom"/>
</dbReference>
<dbReference type="HAMAP" id="MF_01334">
    <property type="entry name" value="Ribosomal_bL25_CTC"/>
    <property type="match status" value="1"/>
</dbReference>
<protein>
    <recommendedName>
        <fullName evidence="5">Large ribosomal subunit protein bL25</fullName>
    </recommendedName>
    <alternativeName>
        <fullName evidence="5">General stress protein CTC</fullName>
    </alternativeName>
</protein>
<dbReference type="AlphaFoldDB" id="A0A4R7HX37"/>
<dbReference type="SUPFAM" id="SSF50715">
    <property type="entry name" value="Ribosomal protein L25-like"/>
    <property type="match status" value="1"/>
</dbReference>